<feature type="signal peptide" evidence="1">
    <location>
        <begin position="1"/>
        <end position="27"/>
    </location>
</feature>
<name>A0A1H7AR67_9MICO</name>
<dbReference type="InterPro" id="IPR019243">
    <property type="entry name" value="DUF2202"/>
</dbReference>
<organism evidence="3 4">
    <name type="scientific">Demequina mangrovi</name>
    <dbReference type="NCBI Taxonomy" id="1043493"/>
    <lineage>
        <taxon>Bacteria</taxon>
        <taxon>Bacillati</taxon>
        <taxon>Actinomycetota</taxon>
        <taxon>Actinomycetes</taxon>
        <taxon>Micrococcales</taxon>
        <taxon>Demequinaceae</taxon>
        <taxon>Demequina</taxon>
    </lineage>
</organism>
<evidence type="ECO:0000313" key="3">
    <source>
        <dbReference type="EMBL" id="SEJ66367.1"/>
    </source>
</evidence>
<dbReference type="RefSeq" id="WP_052405939.1">
    <property type="nucleotide sequence ID" value="NZ_BBLU01000011.1"/>
</dbReference>
<dbReference type="STRING" id="1043493.SAMN05421637_2596"/>
<evidence type="ECO:0000313" key="4">
    <source>
        <dbReference type="Proteomes" id="UP000183315"/>
    </source>
</evidence>
<dbReference type="CDD" id="cd01048">
    <property type="entry name" value="Ferritin_like_AB2"/>
    <property type="match status" value="1"/>
</dbReference>
<dbReference type="EMBL" id="FNZI01000007">
    <property type="protein sequence ID" value="SEJ66367.1"/>
    <property type="molecule type" value="Genomic_DNA"/>
</dbReference>
<reference evidence="4" key="1">
    <citation type="submission" date="2016-10" db="EMBL/GenBank/DDBJ databases">
        <authorList>
            <person name="Varghese N."/>
        </authorList>
    </citation>
    <scope>NUCLEOTIDE SEQUENCE [LARGE SCALE GENOMIC DNA]</scope>
    <source>
        <strain evidence="4">DSM 24868</strain>
    </source>
</reference>
<dbReference type="Proteomes" id="UP000183315">
    <property type="component" value="Unassembled WGS sequence"/>
</dbReference>
<dbReference type="Gene3D" id="1.20.1260.10">
    <property type="match status" value="1"/>
</dbReference>
<dbReference type="AlphaFoldDB" id="A0A1H7AR67"/>
<dbReference type="InterPro" id="IPR012347">
    <property type="entry name" value="Ferritin-like"/>
</dbReference>
<accession>A0A1H7AR67</accession>
<gene>
    <name evidence="3" type="ORF">SAMN05421637_2596</name>
</gene>
<feature type="domain" description="DUF2202" evidence="2">
    <location>
        <begin position="94"/>
        <end position="246"/>
    </location>
</feature>
<proteinExistence type="predicted"/>
<feature type="chain" id="PRO_5010165663" description="DUF2202 domain-containing protein" evidence="1">
    <location>
        <begin position="28"/>
        <end position="252"/>
    </location>
</feature>
<evidence type="ECO:0000256" key="1">
    <source>
        <dbReference type="SAM" id="SignalP"/>
    </source>
</evidence>
<protein>
    <recommendedName>
        <fullName evidence="2">DUF2202 domain-containing protein</fullName>
    </recommendedName>
</protein>
<dbReference type="Pfam" id="PF09968">
    <property type="entry name" value="DUF2202"/>
    <property type="match status" value="1"/>
</dbReference>
<evidence type="ECO:0000259" key="2">
    <source>
        <dbReference type="Pfam" id="PF09968"/>
    </source>
</evidence>
<sequence>MTTWTRIAWGAAAGAALIAGTAGAAWAASSGSGDDDDSTYGYERGYGMGGGMGGMMRGRSWDDDADARDWRGAGGCLGDVHVDDAPATDADAASLAAMAEEERMAGDLYDALADTTGLRTFAMIAHAEDMHLAAVQGLLEAYGLDDPSEDAEPGVYDDADLQALYDELLAQGTASETGALTAGALVEETDIADLRAQDVDSEAIAALYDRLEHASEHHLTAFVRALDADGQAYEASFLDPAEVADITGVPAP</sequence>
<keyword evidence="4" id="KW-1185">Reference proteome</keyword>
<keyword evidence="1" id="KW-0732">Signal</keyword>
<dbReference type="eggNOG" id="COG4902">
    <property type="taxonomic scope" value="Bacteria"/>
</dbReference>